<keyword evidence="3" id="KW-1185">Reference proteome</keyword>
<evidence type="ECO:0000256" key="1">
    <source>
        <dbReference type="SAM" id="MobiDB-lite"/>
    </source>
</evidence>
<organism evidence="2 3">
    <name type="scientific">Pseudoalteromonas spongiae</name>
    <dbReference type="NCBI Taxonomy" id="298657"/>
    <lineage>
        <taxon>Bacteria</taxon>
        <taxon>Pseudomonadati</taxon>
        <taxon>Pseudomonadota</taxon>
        <taxon>Gammaproteobacteria</taxon>
        <taxon>Alteromonadales</taxon>
        <taxon>Pseudoalteromonadaceae</taxon>
        <taxon>Pseudoalteromonas</taxon>
    </lineage>
</organism>
<sequence>MKHFIAPVLLGATTLYFANMAYQQSLTISGLSNELISQEETAFIQEQQLIELRKKLASVTTGDSKIAALQFEIERLNKRLANDTNADTQPTTSHSELANIENSPPEQSGLTEFANKVATQQSSEEPTDFVADALNLFENEEIDYAWATETEQSIAQLFADRQEFSDVTLVNSSCKSTHCKITVQPNQQHTLMIGMNFARLLDEQTWSKNSSAMFTYVTNESGEMTLIYKRDGLL</sequence>
<dbReference type="RefSeq" id="WP_336435369.1">
    <property type="nucleotide sequence ID" value="NZ_JBAWKS010000001.1"/>
</dbReference>
<dbReference type="Proteomes" id="UP001382455">
    <property type="component" value="Unassembled WGS sequence"/>
</dbReference>
<gene>
    <name evidence="2" type="ORF">WAE96_10155</name>
</gene>
<name>A0ABU8ESS6_9GAMM</name>
<proteinExistence type="predicted"/>
<comment type="caution">
    <text evidence="2">The sequence shown here is derived from an EMBL/GenBank/DDBJ whole genome shotgun (WGS) entry which is preliminary data.</text>
</comment>
<reference evidence="2 3" key="1">
    <citation type="submission" date="2023-12" db="EMBL/GenBank/DDBJ databases">
        <title>Friends and Foes: Symbiotic and Algicidal bacterial influence on Karenia brevis blooms.</title>
        <authorList>
            <person name="Fei C."/>
            <person name="Mohamed A.R."/>
            <person name="Booker A."/>
            <person name="Arshad M."/>
            <person name="Klass S."/>
            <person name="Ahn S."/>
            <person name="Gilbert P.M."/>
            <person name="Heil C.A."/>
            <person name="Martinez J.M."/>
            <person name="Amin S.A."/>
        </authorList>
    </citation>
    <scope>NUCLEOTIDE SEQUENCE [LARGE SCALE GENOMIC DNA]</scope>
    <source>
        <strain evidence="2 3">CE15</strain>
    </source>
</reference>
<feature type="region of interest" description="Disordered" evidence="1">
    <location>
        <begin position="83"/>
        <end position="108"/>
    </location>
</feature>
<accession>A0ABU8ESS6</accession>
<dbReference type="EMBL" id="JBAWKS010000001">
    <property type="protein sequence ID" value="MEI4550025.1"/>
    <property type="molecule type" value="Genomic_DNA"/>
</dbReference>
<protein>
    <submittedName>
        <fullName evidence="2">Uncharacterized protein</fullName>
    </submittedName>
</protein>
<evidence type="ECO:0000313" key="3">
    <source>
        <dbReference type="Proteomes" id="UP001382455"/>
    </source>
</evidence>
<evidence type="ECO:0000313" key="2">
    <source>
        <dbReference type="EMBL" id="MEI4550025.1"/>
    </source>
</evidence>